<dbReference type="GO" id="GO:0030435">
    <property type="term" value="P:sporulation resulting in formation of a cellular spore"/>
    <property type="evidence" value="ECO:0007669"/>
    <property type="project" value="InterPro"/>
</dbReference>
<evidence type="ECO:0000259" key="2">
    <source>
        <dbReference type="Pfam" id="PF07552"/>
    </source>
</evidence>
<dbReference type="Proteomes" id="UP001221092">
    <property type="component" value="Chromosome"/>
</dbReference>
<organism evidence="3 4">
    <name type="scientific">Bacillus paranthracis</name>
    <dbReference type="NCBI Taxonomy" id="2026186"/>
    <lineage>
        <taxon>Bacteria</taxon>
        <taxon>Bacillati</taxon>
        <taxon>Bacillota</taxon>
        <taxon>Bacilli</taxon>
        <taxon>Bacillales</taxon>
        <taxon>Bacillaceae</taxon>
        <taxon>Bacillus</taxon>
        <taxon>Bacillus cereus group</taxon>
    </lineage>
</organism>
<reference evidence="3" key="1">
    <citation type="submission" date="2023-03" db="EMBL/GenBank/DDBJ databases">
        <authorList>
            <person name="Liu Z."/>
        </authorList>
    </citation>
    <scope>NUCLEOTIDE SEQUENCE</scope>
    <source>
        <strain evidence="3">Bc006</strain>
    </source>
</reference>
<dbReference type="RefSeq" id="WP_276104974.1">
    <property type="nucleotide sequence ID" value="NZ_CP119629.1"/>
</dbReference>
<evidence type="ECO:0000313" key="4">
    <source>
        <dbReference type="Proteomes" id="UP001221092"/>
    </source>
</evidence>
<keyword evidence="3" id="KW-0946">Virion</keyword>
<proteinExistence type="predicted"/>
<dbReference type="GO" id="GO:0031160">
    <property type="term" value="C:spore wall"/>
    <property type="evidence" value="ECO:0007669"/>
    <property type="project" value="InterPro"/>
</dbReference>
<dbReference type="EMBL" id="CP119629">
    <property type="protein sequence ID" value="WES04518.1"/>
    <property type="molecule type" value="Genomic_DNA"/>
</dbReference>
<evidence type="ECO:0000256" key="1">
    <source>
        <dbReference type="SAM" id="MobiDB-lite"/>
    </source>
</evidence>
<protein>
    <submittedName>
        <fullName evidence="3">Spore coat protein</fullName>
    </submittedName>
</protein>
<feature type="domain" description="Spore coat protein X/V" evidence="2">
    <location>
        <begin position="159"/>
        <end position="216"/>
    </location>
</feature>
<evidence type="ECO:0000313" key="3">
    <source>
        <dbReference type="EMBL" id="WES04518.1"/>
    </source>
</evidence>
<sequence>MCECEVCRRKKNRDPLNRDCEPKKRAPKLKKEDCEPKKEDCEPKKEDCEPKKEDCEPKKEDCEPKKEDCEPKKEDCESKKEDCESLNCYSFSKNTNFLEEAIQTDKIDQISEEYIEIVDSADVQVTTTDTKAALSIQAALQAAIVVVVSISIADSEKADKITQELFQKSAIKQINRQKTFIKNSRNVTVTTTDTDIAVNIQILLQILLALLVKLNIL</sequence>
<name>A0AAX3Q6C1_9BACI</name>
<dbReference type="InterPro" id="IPR011428">
    <property type="entry name" value="Spore_coat_X/V"/>
</dbReference>
<accession>A0AAX3Q6C1</accession>
<feature type="region of interest" description="Disordered" evidence="1">
    <location>
        <begin position="13"/>
        <end position="72"/>
    </location>
</feature>
<keyword evidence="3" id="KW-0167">Capsid protein</keyword>
<gene>
    <name evidence="3" type="ORF">P3K65_14250</name>
</gene>
<dbReference type="AlphaFoldDB" id="A0AAX3Q6C1"/>
<feature type="domain" description="Spore coat protein X/V" evidence="2">
    <location>
        <begin position="97"/>
        <end position="152"/>
    </location>
</feature>
<dbReference type="Pfam" id="PF07552">
    <property type="entry name" value="Coat_X"/>
    <property type="match status" value="2"/>
</dbReference>